<comment type="caution">
    <text evidence="2">The sequence shown here is derived from an EMBL/GenBank/DDBJ whole genome shotgun (WGS) entry which is preliminary data.</text>
</comment>
<keyword evidence="1" id="KW-0812">Transmembrane</keyword>
<evidence type="ECO:0000313" key="2">
    <source>
        <dbReference type="EMBL" id="OGC49329.1"/>
    </source>
</evidence>
<dbReference type="AlphaFoldDB" id="A0A1F4UWL5"/>
<protein>
    <submittedName>
        <fullName evidence="2">Uncharacterized protein</fullName>
    </submittedName>
</protein>
<keyword evidence="1" id="KW-0472">Membrane</keyword>
<proteinExistence type="predicted"/>
<dbReference type="EMBL" id="MEVF01000023">
    <property type="protein sequence ID" value="OGC49329.1"/>
    <property type="molecule type" value="Genomic_DNA"/>
</dbReference>
<feature type="transmembrane region" description="Helical" evidence="1">
    <location>
        <begin position="7"/>
        <end position="25"/>
    </location>
</feature>
<evidence type="ECO:0000256" key="1">
    <source>
        <dbReference type="SAM" id="Phobius"/>
    </source>
</evidence>
<gene>
    <name evidence="2" type="ORF">A3A69_00230</name>
</gene>
<sequence length="228" mass="26832">MKKKISYLVVFLLFITIGFGVYLNIAEQLSIDRSKIPEKVESSKGFQKWITNVKNKGFEIEADEFSLIEENEVYNTKWIKVFSLDESGRKEELNQILQEHQDIKKVVFSPSDREFIDYRAEDRFYLAPNEARLYGQREDKILDARILDCSIRANCYFDRAYFLDNDVFVISEISRTIDKKDETAVDCLPEEECQYSFKLHVIDLINNKRFVYESTSFNVVLNVVLPEL</sequence>
<organism evidence="2 3">
    <name type="scientific">candidate division WWE3 bacterium RIFCSPLOWO2_01_FULL_37_15</name>
    <dbReference type="NCBI Taxonomy" id="1802622"/>
    <lineage>
        <taxon>Bacteria</taxon>
        <taxon>Katanobacteria</taxon>
    </lineage>
</organism>
<keyword evidence="1" id="KW-1133">Transmembrane helix</keyword>
<name>A0A1F4UWL5_UNCKA</name>
<reference evidence="2 3" key="1">
    <citation type="journal article" date="2016" name="Nat. Commun.">
        <title>Thousands of microbial genomes shed light on interconnected biogeochemical processes in an aquifer system.</title>
        <authorList>
            <person name="Anantharaman K."/>
            <person name="Brown C.T."/>
            <person name="Hug L.A."/>
            <person name="Sharon I."/>
            <person name="Castelle C.J."/>
            <person name="Probst A.J."/>
            <person name="Thomas B.C."/>
            <person name="Singh A."/>
            <person name="Wilkins M.J."/>
            <person name="Karaoz U."/>
            <person name="Brodie E.L."/>
            <person name="Williams K.H."/>
            <person name="Hubbard S.S."/>
            <person name="Banfield J.F."/>
        </authorList>
    </citation>
    <scope>NUCLEOTIDE SEQUENCE [LARGE SCALE GENOMIC DNA]</scope>
</reference>
<dbReference type="Proteomes" id="UP000177458">
    <property type="component" value="Unassembled WGS sequence"/>
</dbReference>
<evidence type="ECO:0000313" key="3">
    <source>
        <dbReference type="Proteomes" id="UP000177458"/>
    </source>
</evidence>
<accession>A0A1F4UWL5</accession>